<evidence type="ECO:0000313" key="3">
    <source>
        <dbReference type="Proteomes" id="UP000179807"/>
    </source>
</evidence>
<keyword evidence="1" id="KW-1133">Transmembrane helix</keyword>
<accession>A0A1J4L0S8</accession>
<comment type="caution">
    <text evidence="2">The sequence shown here is derived from an EMBL/GenBank/DDBJ whole genome shotgun (WGS) entry which is preliminary data.</text>
</comment>
<name>A0A1J4L0S8_9EUKA</name>
<dbReference type="Proteomes" id="UP000179807">
    <property type="component" value="Unassembled WGS sequence"/>
</dbReference>
<gene>
    <name evidence="2" type="ORF">TRFO_12723</name>
</gene>
<sequence length="270" mass="31111">MHLNWFCASGNANNEISLFFYNLTVLFTGLQYLQNQINITYSNANFDPKPISLRNITSLILSNGEVSISLPPSLQYYDFCYWSIQDIILDESNTIMLPNFESDLKLNHNRTYYIFPPVDLLTHFSLNKHSTATFYDYSGRMSHHCTSVTKSCSILSKRPYLVKMDLREGRNPIVISVRKTRSKGICSFCFKSCKFDAFNTPISHKNELIYKKCISFDVTILVEVLIGIIIYSTIGCWYLKNRQEQCDIVSNKDEVKPLLLSKKTPKEAEV</sequence>
<keyword evidence="3" id="KW-1185">Reference proteome</keyword>
<keyword evidence="1" id="KW-0812">Transmembrane</keyword>
<dbReference type="EMBL" id="MLAK01000046">
    <property type="protein sequence ID" value="OHT17026.1"/>
    <property type="molecule type" value="Genomic_DNA"/>
</dbReference>
<dbReference type="VEuPathDB" id="TrichDB:TRFO_12723"/>
<proteinExistence type="predicted"/>
<feature type="transmembrane region" description="Helical" evidence="1">
    <location>
        <begin position="218"/>
        <end position="239"/>
    </location>
</feature>
<protein>
    <submittedName>
        <fullName evidence="2">Uncharacterized protein</fullName>
    </submittedName>
</protein>
<evidence type="ECO:0000313" key="2">
    <source>
        <dbReference type="EMBL" id="OHT17026.1"/>
    </source>
</evidence>
<dbReference type="RefSeq" id="XP_068370162.1">
    <property type="nucleotide sequence ID" value="XM_068496813.1"/>
</dbReference>
<keyword evidence="1" id="KW-0472">Membrane</keyword>
<organism evidence="2 3">
    <name type="scientific">Tritrichomonas foetus</name>
    <dbReference type="NCBI Taxonomy" id="1144522"/>
    <lineage>
        <taxon>Eukaryota</taxon>
        <taxon>Metamonada</taxon>
        <taxon>Parabasalia</taxon>
        <taxon>Tritrichomonadida</taxon>
        <taxon>Tritrichomonadidae</taxon>
        <taxon>Tritrichomonas</taxon>
    </lineage>
</organism>
<dbReference type="AlphaFoldDB" id="A0A1J4L0S8"/>
<dbReference type="GeneID" id="94831517"/>
<evidence type="ECO:0000256" key="1">
    <source>
        <dbReference type="SAM" id="Phobius"/>
    </source>
</evidence>
<reference evidence="2" key="1">
    <citation type="submission" date="2016-10" db="EMBL/GenBank/DDBJ databases">
        <authorList>
            <person name="Benchimol M."/>
            <person name="Almeida L.G."/>
            <person name="Vasconcelos A.T."/>
            <person name="Perreira-Neves A."/>
            <person name="Rosa I.A."/>
            <person name="Tasca T."/>
            <person name="Bogo M.R."/>
            <person name="de Souza W."/>
        </authorList>
    </citation>
    <scope>NUCLEOTIDE SEQUENCE [LARGE SCALE GENOMIC DNA]</scope>
    <source>
        <strain evidence="2">K</strain>
    </source>
</reference>